<dbReference type="Proteomes" id="UP000821845">
    <property type="component" value="Chromosome 3"/>
</dbReference>
<evidence type="ECO:0000313" key="1">
    <source>
        <dbReference type="EMBL" id="KAH6936375.1"/>
    </source>
</evidence>
<keyword evidence="2" id="KW-1185">Reference proteome</keyword>
<protein>
    <submittedName>
        <fullName evidence="1">Uncharacterized protein</fullName>
    </submittedName>
</protein>
<organism evidence="1 2">
    <name type="scientific">Hyalomma asiaticum</name>
    <name type="common">Tick</name>
    <dbReference type="NCBI Taxonomy" id="266040"/>
    <lineage>
        <taxon>Eukaryota</taxon>
        <taxon>Metazoa</taxon>
        <taxon>Ecdysozoa</taxon>
        <taxon>Arthropoda</taxon>
        <taxon>Chelicerata</taxon>
        <taxon>Arachnida</taxon>
        <taxon>Acari</taxon>
        <taxon>Parasitiformes</taxon>
        <taxon>Ixodida</taxon>
        <taxon>Ixodoidea</taxon>
        <taxon>Ixodidae</taxon>
        <taxon>Hyalomminae</taxon>
        <taxon>Hyalomma</taxon>
    </lineage>
</organism>
<sequence length="114" mass="12386">MLTVKLGAPDLKEPCVTYGRLRWPILLPRKLRLGRRLLIDALVDRVRDDAFKTAHVGASTTAGGRDDARGDRTSSARPLTTTPISAATLTVPSKRVHSSIRTVVRGSSPSESRL</sequence>
<name>A0ACB7SP14_HYAAI</name>
<comment type="caution">
    <text evidence="1">The sequence shown here is derived from an EMBL/GenBank/DDBJ whole genome shotgun (WGS) entry which is preliminary data.</text>
</comment>
<proteinExistence type="predicted"/>
<dbReference type="EMBL" id="CM023483">
    <property type="protein sequence ID" value="KAH6936375.1"/>
    <property type="molecule type" value="Genomic_DNA"/>
</dbReference>
<accession>A0ACB7SP14</accession>
<gene>
    <name evidence="1" type="ORF">HPB50_016368</name>
</gene>
<evidence type="ECO:0000313" key="2">
    <source>
        <dbReference type="Proteomes" id="UP000821845"/>
    </source>
</evidence>
<reference evidence="1" key="1">
    <citation type="submission" date="2020-05" db="EMBL/GenBank/DDBJ databases">
        <title>Large-scale comparative analyses of tick genomes elucidate their genetic diversity and vector capacities.</title>
        <authorList>
            <person name="Jia N."/>
            <person name="Wang J."/>
            <person name="Shi W."/>
            <person name="Du L."/>
            <person name="Sun Y."/>
            <person name="Zhan W."/>
            <person name="Jiang J."/>
            <person name="Wang Q."/>
            <person name="Zhang B."/>
            <person name="Ji P."/>
            <person name="Sakyi L.B."/>
            <person name="Cui X."/>
            <person name="Yuan T."/>
            <person name="Jiang B."/>
            <person name="Yang W."/>
            <person name="Lam T.T.-Y."/>
            <person name="Chang Q."/>
            <person name="Ding S."/>
            <person name="Wang X."/>
            <person name="Zhu J."/>
            <person name="Ruan X."/>
            <person name="Zhao L."/>
            <person name="Wei J."/>
            <person name="Que T."/>
            <person name="Du C."/>
            <person name="Cheng J."/>
            <person name="Dai P."/>
            <person name="Han X."/>
            <person name="Huang E."/>
            <person name="Gao Y."/>
            <person name="Liu J."/>
            <person name="Shao H."/>
            <person name="Ye R."/>
            <person name="Li L."/>
            <person name="Wei W."/>
            <person name="Wang X."/>
            <person name="Wang C."/>
            <person name="Yang T."/>
            <person name="Huo Q."/>
            <person name="Li W."/>
            <person name="Guo W."/>
            <person name="Chen H."/>
            <person name="Zhou L."/>
            <person name="Ni X."/>
            <person name="Tian J."/>
            <person name="Zhou Y."/>
            <person name="Sheng Y."/>
            <person name="Liu T."/>
            <person name="Pan Y."/>
            <person name="Xia L."/>
            <person name="Li J."/>
            <person name="Zhao F."/>
            <person name="Cao W."/>
        </authorList>
    </citation>
    <scope>NUCLEOTIDE SEQUENCE</scope>
    <source>
        <strain evidence="1">Hyas-2018</strain>
    </source>
</reference>